<evidence type="ECO:0000256" key="6">
    <source>
        <dbReference type="SAM" id="MobiDB-lite"/>
    </source>
</evidence>
<keyword evidence="2" id="KW-0813">Transport</keyword>
<dbReference type="InterPro" id="IPR020846">
    <property type="entry name" value="MFS_dom"/>
</dbReference>
<feature type="transmembrane region" description="Helical" evidence="7">
    <location>
        <begin position="628"/>
        <end position="654"/>
    </location>
</feature>
<dbReference type="Pfam" id="PF07690">
    <property type="entry name" value="MFS_1"/>
    <property type="match status" value="1"/>
</dbReference>
<dbReference type="GO" id="GO:0005886">
    <property type="term" value="C:plasma membrane"/>
    <property type="evidence" value="ECO:0007669"/>
    <property type="project" value="TreeGrafter"/>
</dbReference>
<keyword evidence="10" id="KW-1185">Reference proteome</keyword>
<evidence type="ECO:0000256" key="1">
    <source>
        <dbReference type="ARBA" id="ARBA00004141"/>
    </source>
</evidence>
<dbReference type="InterPro" id="IPR036259">
    <property type="entry name" value="MFS_trans_sf"/>
</dbReference>
<feature type="transmembrane region" description="Helical" evidence="7">
    <location>
        <begin position="255"/>
        <end position="278"/>
    </location>
</feature>
<feature type="region of interest" description="Disordered" evidence="6">
    <location>
        <begin position="60"/>
        <end position="119"/>
    </location>
</feature>
<comment type="subcellular location">
    <subcellularLocation>
        <location evidence="1">Membrane</location>
        <topology evidence="1">Multi-pass membrane protein</topology>
    </subcellularLocation>
</comment>
<feature type="transmembrane region" description="Helical" evidence="7">
    <location>
        <begin position="129"/>
        <end position="152"/>
    </location>
</feature>
<evidence type="ECO:0000313" key="9">
    <source>
        <dbReference type="EMBL" id="CAF9912385.1"/>
    </source>
</evidence>
<dbReference type="PANTHER" id="PTHR23502">
    <property type="entry name" value="MAJOR FACILITATOR SUPERFAMILY"/>
    <property type="match status" value="1"/>
</dbReference>
<keyword evidence="3 7" id="KW-0812">Transmembrane</keyword>
<dbReference type="AlphaFoldDB" id="A0A8H3I9G0"/>
<evidence type="ECO:0000313" key="10">
    <source>
        <dbReference type="Proteomes" id="UP000664169"/>
    </source>
</evidence>
<dbReference type="PANTHER" id="PTHR23502:SF4">
    <property type="entry name" value="MAJOR FACILITATOR SUPERFAMILY (MFS) PROFILE DOMAIN-CONTAINING PROTEIN-RELATED"/>
    <property type="match status" value="1"/>
</dbReference>
<evidence type="ECO:0000256" key="7">
    <source>
        <dbReference type="SAM" id="Phobius"/>
    </source>
</evidence>
<dbReference type="FunFam" id="1.20.1720.10:FF:000009">
    <property type="entry name" value="MFS multidrug transporter"/>
    <property type="match status" value="1"/>
</dbReference>
<feature type="transmembrane region" description="Helical" evidence="7">
    <location>
        <begin position="196"/>
        <end position="213"/>
    </location>
</feature>
<sequence>MADEANTYKPAKWNFGILNPESTDEVPGSVLLLPKPYEHNEPLGLRHVLSRTSSSNFPLEHSRVSFGSHRDRSRTSARDDEVVRARTSSATSRAHQYSTKTTQDGIILEPQPEDSKNDPLNWKQWRRDLALTCLGFYCFIGGGMTPVLAAGFSNVAQTYHIDVSRVSLSTGFFMLGLGVGGVFASPTAILYGKRPVYIVGAILFVISAIWCALSPDYPSLVVARIFQGMALSPCEALPSATIAEIYFLHERAYRLGIYTLLLLGGKNLMPLISSAIINQLGWQWVFWIVAMLGAFGGSLLFLFVPETFWDRAPLPRSRVDRRNFSASVKSVVDHVFASGIKQPEITQQQDEDAKKNPHSSDSELAEKHENVTVPQIEITDTTPTEKKTIAERRRLRMVDFAQEPEKTEQINEDPMAKIYIDHTNSPKDNQPKSAIAEIYGARTPKTANFLDQNSGFPNHAENEEHDWVQTERRPSTHRDSWRVQPHGPVPETPDLPNFNSPYTRTKFESGDEALASREQRQLNTDVEKVQASSIHSSINIDSNEQPSTTYTEHHRNAAPKSFLSSLRPFNGRLRHDSWIKAAIRPFLLYAYPSILWSALVYSLSVGWLIVLSESVTVIYRSSSSYNFTAFQCGLVYLSPFIGGILGTAVAGKLSDLIVRWMAQRNNGIYEPEFRLIMAGPILASTVIGLMGFGWAAQERDAWIVPTVFFGVISFGCSLGSTTAITFAVDSYRQYAAEALVTLNFSKSWLEVAGSKTVFLIIGGIQAACLLLTIPMFIFGKRARFMTMRWGLAEKW</sequence>
<feature type="transmembrane region" description="Helical" evidence="7">
    <location>
        <begin position="702"/>
        <end position="727"/>
    </location>
</feature>
<feature type="transmembrane region" description="Helical" evidence="7">
    <location>
        <begin position="172"/>
        <end position="191"/>
    </location>
</feature>
<feature type="transmembrane region" description="Helical" evidence="7">
    <location>
        <begin position="586"/>
        <end position="608"/>
    </location>
</feature>
<dbReference type="PROSITE" id="PS50850">
    <property type="entry name" value="MFS"/>
    <property type="match status" value="1"/>
</dbReference>
<feature type="compositionally biased region" description="Basic and acidic residues" evidence="6">
    <location>
        <begin position="351"/>
        <end position="370"/>
    </location>
</feature>
<gene>
    <name evidence="9" type="ORF">GOMPHAMPRED_007646</name>
</gene>
<evidence type="ECO:0000256" key="5">
    <source>
        <dbReference type="ARBA" id="ARBA00023136"/>
    </source>
</evidence>
<reference evidence="9" key="1">
    <citation type="submission" date="2021-03" db="EMBL/GenBank/DDBJ databases">
        <authorList>
            <person name="Tagirdzhanova G."/>
        </authorList>
    </citation>
    <scope>NUCLEOTIDE SEQUENCE</scope>
</reference>
<feature type="transmembrane region" description="Helical" evidence="7">
    <location>
        <begin position="284"/>
        <end position="304"/>
    </location>
</feature>
<feature type="compositionally biased region" description="Basic and acidic residues" evidence="6">
    <location>
        <begin position="460"/>
        <end position="481"/>
    </location>
</feature>
<evidence type="ECO:0000256" key="2">
    <source>
        <dbReference type="ARBA" id="ARBA00022448"/>
    </source>
</evidence>
<name>A0A8H3I9G0_9LECA</name>
<dbReference type="OrthoDB" id="4500315at2759"/>
<evidence type="ECO:0000256" key="3">
    <source>
        <dbReference type="ARBA" id="ARBA00022692"/>
    </source>
</evidence>
<feature type="compositionally biased region" description="Basic and acidic residues" evidence="6">
    <location>
        <begin position="60"/>
        <end position="84"/>
    </location>
</feature>
<proteinExistence type="predicted"/>
<feature type="domain" description="Major facilitator superfamily (MFS) profile" evidence="8">
    <location>
        <begin position="130"/>
        <end position="795"/>
    </location>
</feature>
<protein>
    <recommendedName>
        <fullName evidence="8">Major facilitator superfamily (MFS) profile domain-containing protein</fullName>
    </recommendedName>
</protein>
<dbReference type="Proteomes" id="UP000664169">
    <property type="component" value="Unassembled WGS sequence"/>
</dbReference>
<feature type="transmembrane region" description="Helical" evidence="7">
    <location>
        <begin position="757"/>
        <end position="778"/>
    </location>
</feature>
<dbReference type="EMBL" id="CAJPDQ010000007">
    <property type="protein sequence ID" value="CAF9912385.1"/>
    <property type="molecule type" value="Genomic_DNA"/>
</dbReference>
<keyword evidence="4 7" id="KW-1133">Transmembrane helix</keyword>
<feature type="compositionally biased region" description="Basic and acidic residues" evidence="6">
    <location>
        <begin position="505"/>
        <end position="528"/>
    </location>
</feature>
<feature type="region of interest" description="Disordered" evidence="6">
    <location>
        <begin position="343"/>
        <end position="390"/>
    </location>
</feature>
<dbReference type="SUPFAM" id="SSF103473">
    <property type="entry name" value="MFS general substrate transporter"/>
    <property type="match status" value="1"/>
</dbReference>
<dbReference type="GO" id="GO:0022857">
    <property type="term" value="F:transmembrane transporter activity"/>
    <property type="evidence" value="ECO:0007669"/>
    <property type="project" value="InterPro"/>
</dbReference>
<evidence type="ECO:0000256" key="4">
    <source>
        <dbReference type="ARBA" id="ARBA00022989"/>
    </source>
</evidence>
<comment type="caution">
    <text evidence="9">The sequence shown here is derived from an EMBL/GenBank/DDBJ whole genome shotgun (WGS) entry which is preliminary data.</text>
</comment>
<accession>A0A8H3I9G0</accession>
<evidence type="ECO:0000259" key="8">
    <source>
        <dbReference type="PROSITE" id="PS50850"/>
    </source>
</evidence>
<organism evidence="9 10">
    <name type="scientific">Gomphillus americanus</name>
    <dbReference type="NCBI Taxonomy" id="1940652"/>
    <lineage>
        <taxon>Eukaryota</taxon>
        <taxon>Fungi</taxon>
        <taxon>Dikarya</taxon>
        <taxon>Ascomycota</taxon>
        <taxon>Pezizomycotina</taxon>
        <taxon>Lecanoromycetes</taxon>
        <taxon>OSLEUM clade</taxon>
        <taxon>Ostropomycetidae</taxon>
        <taxon>Ostropales</taxon>
        <taxon>Graphidaceae</taxon>
        <taxon>Gomphilloideae</taxon>
        <taxon>Gomphillus</taxon>
    </lineage>
</organism>
<keyword evidence="5 7" id="KW-0472">Membrane</keyword>
<feature type="transmembrane region" description="Helical" evidence="7">
    <location>
        <begin position="675"/>
        <end position="696"/>
    </location>
</feature>
<feature type="compositionally biased region" description="Polar residues" evidence="6">
    <location>
        <begin position="86"/>
        <end position="104"/>
    </location>
</feature>
<feature type="region of interest" description="Disordered" evidence="6">
    <location>
        <begin position="453"/>
        <end position="556"/>
    </location>
</feature>
<dbReference type="Gene3D" id="1.20.1250.20">
    <property type="entry name" value="MFS general substrate transporter like domains"/>
    <property type="match status" value="2"/>
</dbReference>
<dbReference type="FunFam" id="1.20.1250.20:FF:000396">
    <property type="entry name" value="MFS general substrate transporter"/>
    <property type="match status" value="1"/>
</dbReference>
<feature type="compositionally biased region" description="Low complexity" evidence="6">
    <location>
        <begin position="532"/>
        <end position="543"/>
    </location>
</feature>
<dbReference type="InterPro" id="IPR011701">
    <property type="entry name" value="MFS"/>
</dbReference>